<dbReference type="SUPFAM" id="SSF54001">
    <property type="entry name" value="Cysteine proteinases"/>
    <property type="match status" value="1"/>
</dbReference>
<dbReference type="Pfam" id="PF05708">
    <property type="entry name" value="Peptidase_C92"/>
    <property type="match status" value="1"/>
</dbReference>
<evidence type="ECO:0000313" key="1">
    <source>
        <dbReference type="EMBL" id="SOE17836.1"/>
    </source>
</evidence>
<dbReference type="Gene3D" id="3.90.1720.10">
    <property type="entry name" value="endopeptidase domain like (from Nostoc punctiforme)"/>
    <property type="match status" value="1"/>
</dbReference>
<dbReference type="InterPro" id="IPR038765">
    <property type="entry name" value="Papain-like_cys_pep_sf"/>
</dbReference>
<sequence>MTEARGIADSFLDRLGRFLARRLHSTNAGYEPYTPSDPTTLSRTLQPGDIVLVEGNQKVSAAIKYLTQSTWSHAALYVGNALKPDEQSGSDYPQLVEVNLGEGCVAVPLSKYSRFNTRICRPVGLTPEDRAAVVSYMVERLGVRYDMKNIFDLLRYFLPTPPVPVRWRRRMLAFGSGDPTRAICSSMIAQAFQSVRYPILPEVTRAPGRQRADSDYSRREILHIRHHSLFAPRDFDLSPYFRVVKPTLEYGFDYKALEWGHGQTAASAAPGEPGGEPED</sequence>
<evidence type="ECO:0000313" key="2">
    <source>
        <dbReference type="Proteomes" id="UP000219465"/>
    </source>
</evidence>
<accession>A0A286IDV9</accession>
<dbReference type="OrthoDB" id="1550427at2"/>
<dbReference type="RefSeq" id="WP_097108338.1">
    <property type="nucleotide sequence ID" value="NZ_OCPC01000004.1"/>
</dbReference>
<organism evidence="1 2">
    <name type="scientific">Hoeflea halophila</name>
    <dbReference type="NCBI Taxonomy" id="714899"/>
    <lineage>
        <taxon>Bacteria</taxon>
        <taxon>Pseudomonadati</taxon>
        <taxon>Pseudomonadota</taxon>
        <taxon>Alphaproteobacteria</taxon>
        <taxon>Hyphomicrobiales</taxon>
        <taxon>Rhizobiaceae</taxon>
        <taxon>Hoeflea</taxon>
    </lineage>
</organism>
<protein>
    <submittedName>
        <fullName evidence="1">Permuted papain-like amidase YaeF/Yiix C92 family enzyme</fullName>
    </submittedName>
</protein>
<name>A0A286IDV9_9HYPH</name>
<dbReference type="EMBL" id="OCPC01000004">
    <property type="protein sequence ID" value="SOE17836.1"/>
    <property type="molecule type" value="Genomic_DNA"/>
</dbReference>
<reference evidence="2" key="1">
    <citation type="submission" date="2017-08" db="EMBL/GenBank/DDBJ databases">
        <authorList>
            <person name="Varghese N."/>
            <person name="Submissions S."/>
        </authorList>
    </citation>
    <scope>NUCLEOTIDE SEQUENCE [LARGE SCALE GENOMIC DNA]</scope>
    <source>
        <strain evidence="2">KCTC 23107</strain>
    </source>
</reference>
<keyword evidence="2" id="KW-1185">Reference proteome</keyword>
<proteinExistence type="predicted"/>
<gene>
    <name evidence="1" type="ORF">SAMN05877838_2740</name>
</gene>
<dbReference type="Proteomes" id="UP000219465">
    <property type="component" value="Unassembled WGS sequence"/>
</dbReference>
<dbReference type="InterPro" id="IPR024453">
    <property type="entry name" value="Peptidase_C92"/>
</dbReference>
<dbReference type="AlphaFoldDB" id="A0A286IDV9"/>